<dbReference type="InterPro" id="IPR009080">
    <property type="entry name" value="tRNAsynth_Ia_anticodon-bd"/>
</dbReference>
<evidence type="ECO:0000256" key="7">
    <source>
        <dbReference type="ARBA" id="ARBA00022598"/>
    </source>
</evidence>
<dbReference type="EC" id="6.1.1.10" evidence="16"/>
<evidence type="ECO:0000313" key="18">
    <source>
        <dbReference type="EMBL" id="ACE04051.1"/>
    </source>
</evidence>
<dbReference type="STRING" id="331678.Cphamn1_1113"/>
<dbReference type="AlphaFoldDB" id="B3EQL8"/>
<dbReference type="InterPro" id="IPR023458">
    <property type="entry name" value="Met-tRNA_ligase_1"/>
</dbReference>
<feature type="short sequence motif" description="'HIGH' region" evidence="16">
    <location>
        <begin position="15"/>
        <end position="25"/>
    </location>
</feature>
<dbReference type="Gene3D" id="1.10.730.10">
    <property type="entry name" value="Isoleucyl-tRNA Synthetase, Domain 1"/>
    <property type="match status" value="1"/>
</dbReference>
<keyword evidence="7 16" id="KW-0436">Ligase</keyword>
<comment type="similarity">
    <text evidence="3 16">Belongs to the class-I aminoacyl-tRNA synthetase family. MetG type 1 subfamily.</text>
</comment>
<dbReference type="InterPro" id="IPR002547">
    <property type="entry name" value="tRNA-bd_dom"/>
</dbReference>
<feature type="binding site" evidence="16">
    <location>
        <position position="150"/>
    </location>
    <ligand>
        <name>Zn(2+)</name>
        <dbReference type="ChEBI" id="CHEBI:29105"/>
    </ligand>
</feature>
<dbReference type="EMBL" id="CP001101">
    <property type="protein sequence ID" value="ACE04051.1"/>
    <property type="molecule type" value="Genomic_DNA"/>
</dbReference>
<keyword evidence="11 16" id="KW-0067">ATP-binding</keyword>
<dbReference type="PRINTS" id="PR01041">
    <property type="entry name" value="TRNASYNTHMET"/>
</dbReference>
<dbReference type="PANTHER" id="PTHR45765">
    <property type="entry name" value="METHIONINE--TRNA LIGASE"/>
    <property type="match status" value="1"/>
</dbReference>
<keyword evidence="9 16" id="KW-0547">Nucleotide-binding</keyword>
<keyword evidence="10 16" id="KW-0862">Zinc</keyword>
<keyword evidence="12 16" id="KW-0694">RNA-binding</keyword>
<gene>
    <name evidence="16" type="primary">metG</name>
    <name evidence="18" type="ordered locus">Cphamn1_1113</name>
</gene>
<dbReference type="SUPFAM" id="SSF50249">
    <property type="entry name" value="Nucleic acid-binding proteins"/>
    <property type="match status" value="1"/>
</dbReference>
<evidence type="ECO:0000256" key="14">
    <source>
        <dbReference type="ARBA" id="ARBA00023146"/>
    </source>
</evidence>
<evidence type="ECO:0000256" key="12">
    <source>
        <dbReference type="ARBA" id="ARBA00022884"/>
    </source>
</evidence>
<dbReference type="GO" id="GO:0000049">
    <property type="term" value="F:tRNA binding"/>
    <property type="evidence" value="ECO:0007669"/>
    <property type="project" value="UniProtKB-UniRule"/>
</dbReference>
<evidence type="ECO:0000256" key="4">
    <source>
        <dbReference type="ARBA" id="ARBA00011738"/>
    </source>
</evidence>
<dbReference type="KEGG" id="cpb:Cphamn1_1113"/>
<comment type="function">
    <text evidence="1 16">Is required not only for elongation of protein synthesis but also for the initiation of all mRNA translation through initiator tRNA(fMet) aminoacylation.</text>
</comment>
<dbReference type="eggNOG" id="COG0143">
    <property type="taxonomic scope" value="Bacteria"/>
</dbReference>
<dbReference type="NCBIfam" id="NF001100">
    <property type="entry name" value="PRK00133.1"/>
    <property type="match status" value="1"/>
</dbReference>
<evidence type="ECO:0000256" key="1">
    <source>
        <dbReference type="ARBA" id="ARBA00003314"/>
    </source>
</evidence>
<feature type="binding site" evidence="16">
    <location>
        <position position="160"/>
    </location>
    <ligand>
        <name>Zn(2+)</name>
        <dbReference type="ChEBI" id="CHEBI:29105"/>
    </ligand>
</feature>
<sequence length="703" mass="80233">MTNNFSRTLVTTALPYANGPVHLGHLAGVYLPADIYVRFKRMQGENIIHIGGSDEHGVPITITADKEGISPQDVVDRYHSRNMDAFERCGISFDHYGRTTSPVHFRTAQEFFSEIERKNIFVKKKERHFYDPEARRYLSDRYVVGTCPVCNNPEANGDQCEQCGTHLSPRELSNPRSKLSDRTPELRETLHWYFPLGRFQDQLKNFVDSHDDDWRANVLNYTRTWLNQGLKDRAITRDLHWGIPVPLDTDEAQGKVLYVWFDAVLGYISFTREWAEKEGNPELWRDYWQSSECRIINFIGKDNVVFHTLMFPAILMAWNEDRVGGKYSLADNVPASEFMNFEGRKFSKSRNYAVYLGEFLDRFPADTLRYSIAMNYPESKDSDFSWSDFQNRTNGELADTLGNFIKRSIDFTNSKFDGELPYACTGEDWDALGIDWADSFEKLDQAYEQFHFREAASLTMQIARLANRFLTESEPWKVMKTDREAAGKTMALSLNLCYTLALAWYPVIPHTSNRIYALLGFDQSLDDAVKKGDVTWHMARSPQLQKGHKLHKKSEILFTKIEDGDIAPELEKIERLLEEVRSQEKGESKEELKIKPEISFDDFQKVDLRVGTVIGCEKVKKADKLLKLLVKVGSENRQVLAGIAQSCSPESIMGKNVILVANLAERKIRGEVSQGMILAVEGSDGALHLADVEGTGVNGKSVQ</sequence>
<comment type="cofactor">
    <cofactor evidence="16">
        <name>Zn(2+)</name>
        <dbReference type="ChEBI" id="CHEBI:29105"/>
    </cofactor>
    <text evidence="16">Binds 1 zinc ion per subunit.</text>
</comment>
<dbReference type="SUPFAM" id="SSF57770">
    <property type="entry name" value="Methionyl-tRNA synthetase (MetRS), Zn-domain"/>
    <property type="match status" value="1"/>
</dbReference>
<proteinExistence type="inferred from homology"/>
<dbReference type="GO" id="GO:0046872">
    <property type="term" value="F:metal ion binding"/>
    <property type="evidence" value="ECO:0007669"/>
    <property type="project" value="UniProtKB-KW"/>
</dbReference>
<dbReference type="InterPro" id="IPR012340">
    <property type="entry name" value="NA-bd_OB-fold"/>
</dbReference>
<dbReference type="NCBIfam" id="TIGR00398">
    <property type="entry name" value="metG"/>
    <property type="match status" value="1"/>
</dbReference>
<dbReference type="Pfam" id="PF19303">
    <property type="entry name" value="Anticodon_3"/>
    <property type="match status" value="1"/>
</dbReference>
<name>B3EQL8_CHLPB</name>
<keyword evidence="14 16" id="KW-0030">Aminoacyl-tRNA synthetase</keyword>
<dbReference type="HOGENOM" id="CLU_009710_1_2_10"/>
<evidence type="ECO:0000256" key="15">
    <source>
        <dbReference type="ARBA" id="ARBA00047364"/>
    </source>
</evidence>
<accession>B3EQL8</accession>
<dbReference type="Gene3D" id="2.40.50.140">
    <property type="entry name" value="Nucleic acid-binding proteins"/>
    <property type="match status" value="1"/>
</dbReference>
<dbReference type="FunFam" id="2.20.28.20:FF:000001">
    <property type="entry name" value="Methionine--tRNA ligase"/>
    <property type="match status" value="1"/>
</dbReference>
<dbReference type="GO" id="GO:0005524">
    <property type="term" value="F:ATP binding"/>
    <property type="evidence" value="ECO:0007669"/>
    <property type="project" value="UniProtKB-UniRule"/>
</dbReference>
<dbReference type="GO" id="GO:0006431">
    <property type="term" value="P:methionyl-tRNA aminoacylation"/>
    <property type="evidence" value="ECO:0007669"/>
    <property type="project" value="UniProtKB-UniRule"/>
</dbReference>
<feature type="short sequence motif" description="'KMSKS' region" evidence="16">
    <location>
        <begin position="345"/>
        <end position="349"/>
    </location>
</feature>
<dbReference type="HAMAP" id="MF_00098">
    <property type="entry name" value="Met_tRNA_synth_type1"/>
    <property type="match status" value="1"/>
</dbReference>
<dbReference type="FunFam" id="2.40.50.140:FF:000042">
    <property type="entry name" value="Methionine--tRNA ligase"/>
    <property type="match status" value="1"/>
</dbReference>
<keyword evidence="5 16" id="KW-0963">Cytoplasm</keyword>
<dbReference type="GO" id="GO:0005829">
    <property type="term" value="C:cytosol"/>
    <property type="evidence" value="ECO:0007669"/>
    <property type="project" value="TreeGrafter"/>
</dbReference>
<keyword evidence="8 16" id="KW-0479">Metal-binding</keyword>
<dbReference type="GO" id="GO:0004825">
    <property type="term" value="F:methionine-tRNA ligase activity"/>
    <property type="evidence" value="ECO:0007669"/>
    <property type="project" value="UniProtKB-UniRule"/>
</dbReference>
<dbReference type="PANTHER" id="PTHR45765:SF1">
    <property type="entry name" value="METHIONINE--TRNA LIGASE, CYTOPLASMIC"/>
    <property type="match status" value="1"/>
</dbReference>
<evidence type="ECO:0000256" key="6">
    <source>
        <dbReference type="ARBA" id="ARBA00022555"/>
    </source>
</evidence>
<dbReference type="SUPFAM" id="SSF47323">
    <property type="entry name" value="Anticodon-binding domain of a subclass of class I aminoacyl-tRNA synthetases"/>
    <property type="match status" value="1"/>
</dbReference>
<comment type="subunit">
    <text evidence="4 16">Homodimer.</text>
</comment>
<evidence type="ECO:0000256" key="16">
    <source>
        <dbReference type="HAMAP-Rule" id="MF_00098"/>
    </source>
</evidence>
<keyword evidence="13 16" id="KW-0648">Protein biosynthesis</keyword>
<feature type="binding site" evidence="16">
    <location>
        <position position="348"/>
    </location>
    <ligand>
        <name>ATP</name>
        <dbReference type="ChEBI" id="CHEBI:30616"/>
    </ligand>
</feature>
<protein>
    <recommendedName>
        <fullName evidence="16">Methionine--tRNA ligase</fullName>
        <ecNumber evidence="16">6.1.1.10</ecNumber>
    </recommendedName>
    <alternativeName>
        <fullName evidence="16">Methionyl-tRNA synthetase</fullName>
        <shortName evidence="16">MetRS</shortName>
    </alternativeName>
</protein>
<evidence type="ECO:0000256" key="2">
    <source>
        <dbReference type="ARBA" id="ARBA00004496"/>
    </source>
</evidence>
<dbReference type="eggNOG" id="COG0073">
    <property type="taxonomic scope" value="Bacteria"/>
</dbReference>
<feature type="binding site" evidence="16">
    <location>
        <position position="147"/>
    </location>
    <ligand>
        <name>Zn(2+)</name>
        <dbReference type="ChEBI" id="CHEBI:29105"/>
    </ligand>
</feature>
<comment type="subcellular location">
    <subcellularLocation>
        <location evidence="2 16">Cytoplasm</location>
    </subcellularLocation>
</comment>
<dbReference type="NCBIfam" id="TIGR00399">
    <property type="entry name" value="metG_C_term"/>
    <property type="match status" value="1"/>
</dbReference>
<feature type="binding site" evidence="16">
    <location>
        <position position="163"/>
    </location>
    <ligand>
        <name>Zn(2+)</name>
        <dbReference type="ChEBI" id="CHEBI:29105"/>
    </ligand>
</feature>
<evidence type="ECO:0000259" key="17">
    <source>
        <dbReference type="PROSITE" id="PS50886"/>
    </source>
</evidence>
<dbReference type="Gene3D" id="3.40.50.620">
    <property type="entry name" value="HUPs"/>
    <property type="match status" value="1"/>
</dbReference>
<dbReference type="InterPro" id="IPR015413">
    <property type="entry name" value="Methionyl/Leucyl_tRNA_Synth"/>
</dbReference>
<comment type="catalytic activity">
    <reaction evidence="15 16">
        <text>tRNA(Met) + L-methionine + ATP = L-methionyl-tRNA(Met) + AMP + diphosphate</text>
        <dbReference type="Rhea" id="RHEA:13481"/>
        <dbReference type="Rhea" id="RHEA-COMP:9667"/>
        <dbReference type="Rhea" id="RHEA-COMP:9698"/>
        <dbReference type="ChEBI" id="CHEBI:30616"/>
        <dbReference type="ChEBI" id="CHEBI:33019"/>
        <dbReference type="ChEBI" id="CHEBI:57844"/>
        <dbReference type="ChEBI" id="CHEBI:78442"/>
        <dbReference type="ChEBI" id="CHEBI:78530"/>
        <dbReference type="ChEBI" id="CHEBI:456215"/>
        <dbReference type="EC" id="6.1.1.10"/>
    </reaction>
</comment>
<evidence type="ECO:0000256" key="5">
    <source>
        <dbReference type="ARBA" id="ARBA00022490"/>
    </source>
</evidence>
<dbReference type="PROSITE" id="PS50886">
    <property type="entry name" value="TRBD"/>
    <property type="match status" value="1"/>
</dbReference>
<dbReference type="OrthoDB" id="9810191at2"/>
<keyword evidence="6 16" id="KW-0820">tRNA-binding</keyword>
<dbReference type="SUPFAM" id="SSF52374">
    <property type="entry name" value="Nucleotidylyl transferase"/>
    <property type="match status" value="1"/>
</dbReference>
<dbReference type="CDD" id="cd07957">
    <property type="entry name" value="Anticodon_Ia_Met"/>
    <property type="match status" value="1"/>
</dbReference>
<dbReference type="InterPro" id="IPR004495">
    <property type="entry name" value="Met-tRNA-synth_bsu_C"/>
</dbReference>
<dbReference type="InterPro" id="IPR014729">
    <property type="entry name" value="Rossmann-like_a/b/a_fold"/>
</dbReference>
<dbReference type="CDD" id="cd00814">
    <property type="entry name" value="MetRS_core"/>
    <property type="match status" value="1"/>
</dbReference>
<dbReference type="InterPro" id="IPR033911">
    <property type="entry name" value="MetRS_core"/>
</dbReference>
<dbReference type="InterPro" id="IPR001412">
    <property type="entry name" value="aa-tRNA-synth_I_CS"/>
</dbReference>
<dbReference type="Gene3D" id="2.20.28.20">
    <property type="entry name" value="Methionyl-tRNA synthetase, Zn-domain"/>
    <property type="match status" value="1"/>
</dbReference>
<feature type="domain" description="TRNA-binding" evidence="17">
    <location>
        <begin position="602"/>
        <end position="703"/>
    </location>
</feature>
<evidence type="ECO:0000256" key="8">
    <source>
        <dbReference type="ARBA" id="ARBA00022723"/>
    </source>
</evidence>
<dbReference type="Pfam" id="PF01588">
    <property type="entry name" value="tRNA_bind"/>
    <property type="match status" value="1"/>
</dbReference>
<dbReference type="InterPro" id="IPR014758">
    <property type="entry name" value="Met-tRNA_synth"/>
</dbReference>
<reference evidence="18" key="1">
    <citation type="submission" date="2008-06" db="EMBL/GenBank/DDBJ databases">
        <title>Complete sequence of Chlorobium phaeobacteroides BS1.</title>
        <authorList>
            <consortium name="US DOE Joint Genome Institute"/>
            <person name="Lucas S."/>
            <person name="Copeland A."/>
            <person name="Lapidus A."/>
            <person name="Glavina del Rio T."/>
            <person name="Dalin E."/>
            <person name="Tice H."/>
            <person name="Bruce D."/>
            <person name="Goodwin L."/>
            <person name="Pitluck S."/>
            <person name="Schmutz J."/>
            <person name="Larimer F."/>
            <person name="Land M."/>
            <person name="Hauser L."/>
            <person name="Kyrpides N."/>
            <person name="Ovchinnikova G."/>
            <person name="Li T."/>
            <person name="Liu Z."/>
            <person name="Zhao F."/>
            <person name="Overmann J."/>
            <person name="Bryant D.A."/>
            <person name="Richardson P."/>
        </authorList>
    </citation>
    <scope>NUCLEOTIDE SEQUENCE [LARGE SCALE GENOMIC DNA]</scope>
    <source>
        <strain evidence="18">BS1</strain>
    </source>
</reference>
<evidence type="ECO:0000256" key="11">
    <source>
        <dbReference type="ARBA" id="ARBA00022840"/>
    </source>
</evidence>
<evidence type="ECO:0000256" key="13">
    <source>
        <dbReference type="ARBA" id="ARBA00022917"/>
    </source>
</evidence>
<dbReference type="InterPro" id="IPR041872">
    <property type="entry name" value="Anticodon_Met"/>
</dbReference>
<dbReference type="InterPro" id="IPR029038">
    <property type="entry name" value="MetRS_Zn"/>
</dbReference>
<evidence type="ECO:0000256" key="3">
    <source>
        <dbReference type="ARBA" id="ARBA00008258"/>
    </source>
</evidence>
<dbReference type="Pfam" id="PF09334">
    <property type="entry name" value="tRNA-synt_1g"/>
    <property type="match status" value="1"/>
</dbReference>
<organism evidence="18">
    <name type="scientific">Chlorobium phaeobacteroides (strain BS1)</name>
    <dbReference type="NCBI Taxonomy" id="331678"/>
    <lineage>
        <taxon>Bacteria</taxon>
        <taxon>Pseudomonadati</taxon>
        <taxon>Chlorobiota</taxon>
        <taxon>Chlorobiia</taxon>
        <taxon>Chlorobiales</taxon>
        <taxon>Chlorobiaceae</taxon>
        <taxon>Chlorobium/Pelodictyon group</taxon>
        <taxon>Chlorobium</taxon>
    </lineage>
</organism>
<dbReference type="PROSITE" id="PS00178">
    <property type="entry name" value="AA_TRNA_LIGASE_I"/>
    <property type="match status" value="1"/>
</dbReference>
<evidence type="ECO:0000256" key="10">
    <source>
        <dbReference type="ARBA" id="ARBA00022833"/>
    </source>
</evidence>
<evidence type="ECO:0000256" key="9">
    <source>
        <dbReference type="ARBA" id="ARBA00022741"/>
    </source>
</evidence>